<dbReference type="Gene3D" id="3.30.1490.20">
    <property type="entry name" value="ATP-grasp fold, A domain"/>
    <property type="match status" value="1"/>
</dbReference>
<dbReference type="Gene3D" id="3.30.470.20">
    <property type="entry name" value="ATP-grasp fold, B domain"/>
    <property type="match status" value="1"/>
</dbReference>
<evidence type="ECO:0000256" key="9">
    <source>
        <dbReference type="ARBA" id="ARBA00022984"/>
    </source>
</evidence>
<dbReference type="PANTHER" id="PTHR23132">
    <property type="entry name" value="D-ALANINE--D-ALANINE LIGASE"/>
    <property type="match status" value="1"/>
</dbReference>
<evidence type="ECO:0000256" key="14">
    <source>
        <dbReference type="PIRSR" id="PIRSR039102-2"/>
    </source>
</evidence>
<dbReference type="PIRSF" id="PIRSF039102">
    <property type="entry name" value="Ddl/VanB"/>
    <property type="match status" value="1"/>
</dbReference>
<dbReference type="PROSITE" id="PS50975">
    <property type="entry name" value="ATP_GRASP"/>
    <property type="match status" value="1"/>
</dbReference>
<feature type="active site" evidence="13">
    <location>
        <position position="31"/>
    </location>
</feature>
<dbReference type="NCBIfam" id="NF002528">
    <property type="entry name" value="PRK01966.1-4"/>
    <property type="match status" value="1"/>
</dbReference>
<evidence type="ECO:0000256" key="16">
    <source>
        <dbReference type="PROSITE-ProRule" id="PRU00409"/>
    </source>
</evidence>
<dbReference type="AlphaFoldDB" id="A0A1Q8X6M1"/>
<dbReference type="GO" id="GO:0008360">
    <property type="term" value="P:regulation of cell shape"/>
    <property type="evidence" value="ECO:0007669"/>
    <property type="project" value="UniProtKB-KW"/>
</dbReference>
<evidence type="ECO:0000313" key="18">
    <source>
        <dbReference type="EMBL" id="OLO75982.1"/>
    </source>
</evidence>
<keyword evidence="6 16" id="KW-0067">ATP-binding</keyword>
<evidence type="ECO:0000256" key="7">
    <source>
        <dbReference type="ARBA" id="ARBA00022842"/>
    </source>
</evidence>
<evidence type="ECO:0000313" key="19">
    <source>
        <dbReference type="Proteomes" id="UP000186769"/>
    </source>
</evidence>
<feature type="binding site" evidence="15">
    <location>
        <position position="344"/>
    </location>
    <ligand>
        <name>Mg(2+)</name>
        <dbReference type="ChEBI" id="CHEBI:18420"/>
        <label>1</label>
    </ligand>
</feature>
<gene>
    <name evidence="12" type="primary">ddl</name>
    <name evidence="18" type="ORF">BKH15_09110</name>
</gene>
<dbReference type="InterPro" id="IPR005905">
    <property type="entry name" value="D_ala_D_ala"/>
</dbReference>
<dbReference type="Pfam" id="PF01820">
    <property type="entry name" value="Dala_Dala_lig_N"/>
    <property type="match status" value="1"/>
</dbReference>
<dbReference type="GO" id="GO:0071555">
    <property type="term" value="P:cell wall organization"/>
    <property type="evidence" value="ECO:0007669"/>
    <property type="project" value="UniProtKB-KW"/>
</dbReference>
<keyword evidence="4 15" id="KW-0479">Metal-binding</keyword>
<feature type="binding site" evidence="14">
    <location>
        <position position="160"/>
    </location>
    <ligand>
        <name>ATP</name>
        <dbReference type="ChEBI" id="CHEBI:30616"/>
    </ligand>
</feature>
<dbReference type="SUPFAM" id="SSF52440">
    <property type="entry name" value="PreATP-grasp domain"/>
    <property type="match status" value="1"/>
</dbReference>
<dbReference type="NCBIfam" id="TIGR01205">
    <property type="entry name" value="D_ala_D_alaTIGR"/>
    <property type="match status" value="1"/>
</dbReference>
<keyword evidence="3 12" id="KW-0436">Ligase</keyword>
<dbReference type="InterPro" id="IPR000291">
    <property type="entry name" value="D-Ala_lig_Van_CS"/>
</dbReference>
<feature type="binding site" evidence="15">
    <location>
        <position position="331"/>
    </location>
    <ligand>
        <name>Mg(2+)</name>
        <dbReference type="ChEBI" id="CHEBI:18420"/>
        <label>1</label>
    </ligand>
</feature>
<evidence type="ECO:0000256" key="4">
    <source>
        <dbReference type="ARBA" id="ARBA00022723"/>
    </source>
</evidence>
<dbReference type="Pfam" id="PF07478">
    <property type="entry name" value="Dala_Dala_lig_C"/>
    <property type="match status" value="1"/>
</dbReference>
<dbReference type="InterPro" id="IPR011095">
    <property type="entry name" value="Dala_Dala_lig_C"/>
</dbReference>
<feature type="domain" description="ATP-grasp" evidence="17">
    <location>
        <begin position="164"/>
        <end position="377"/>
    </location>
</feature>
<feature type="binding site" evidence="14">
    <location>
        <begin position="212"/>
        <end position="213"/>
    </location>
    <ligand>
        <name>ATP</name>
        <dbReference type="ChEBI" id="CHEBI:30616"/>
    </ligand>
</feature>
<organism evidence="18 19">
    <name type="scientific">Actinomyces oris</name>
    <dbReference type="NCBI Taxonomy" id="544580"/>
    <lineage>
        <taxon>Bacteria</taxon>
        <taxon>Bacillati</taxon>
        <taxon>Actinomycetota</taxon>
        <taxon>Actinomycetes</taxon>
        <taxon>Actinomycetales</taxon>
        <taxon>Actinomycetaceae</taxon>
        <taxon>Actinomyces</taxon>
    </lineage>
</organism>
<keyword evidence="9 12" id="KW-0573">Peptidoglycan synthesis</keyword>
<feature type="active site" evidence="13">
    <location>
        <position position="212"/>
    </location>
</feature>
<comment type="cofactor">
    <cofactor evidence="15">
        <name>Mg(2+)</name>
        <dbReference type="ChEBI" id="CHEBI:18420"/>
    </cofactor>
    <cofactor evidence="15">
        <name>Mn(2+)</name>
        <dbReference type="ChEBI" id="CHEBI:29035"/>
    </cofactor>
    <text evidence="15">Binds 2 magnesium or manganese ions per subunit.</text>
</comment>
<dbReference type="HAMAP" id="MF_00047">
    <property type="entry name" value="Dala_Dala_lig"/>
    <property type="match status" value="1"/>
</dbReference>
<feature type="active site" evidence="13">
    <location>
        <position position="355"/>
    </location>
</feature>
<feature type="binding site" evidence="14">
    <location>
        <begin position="242"/>
        <end position="249"/>
    </location>
    <ligand>
        <name>ATP</name>
        <dbReference type="ChEBI" id="CHEBI:30616"/>
    </ligand>
</feature>
<comment type="function">
    <text evidence="12">Cell wall formation.</text>
</comment>
<dbReference type="PROSITE" id="PS00844">
    <property type="entry name" value="DALA_DALA_LIGASE_2"/>
    <property type="match status" value="1"/>
</dbReference>
<comment type="pathway">
    <text evidence="12">Cell wall biogenesis; peptidoglycan biosynthesis.</text>
</comment>
<evidence type="ECO:0000256" key="11">
    <source>
        <dbReference type="ARBA" id="ARBA00023316"/>
    </source>
</evidence>
<keyword evidence="5 14" id="KW-0547">Nucleotide-binding</keyword>
<dbReference type="GO" id="GO:0046872">
    <property type="term" value="F:metal ion binding"/>
    <property type="evidence" value="ECO:0007669"/>
    <property type="project" value="UniProtKB-KW"/>
</dbReference>
<dbReference type="InterPro" id="IPR016185">
    <property type="entry name" value="PreATP-grasp_dom_sf"/>
</dbReference>
<evidence type="ECO:0000256" key="3">
    <source>
        <dbReference type="ARBA" id="ARBA00022598"/>
    </source>
</evidence>
<evidence type="ECO:0000256" key="2">
    <source>
        <dbReference type="ARBA" id="ARBA00010871"/>
    </source>
</evidence>
<keyword evidence="11 12" id="KW-0961">Cell wall biogenesis/degradation</keyword>
<accession>A0A1Q8X6M1</accession>
<evidence type="ECO:0000256" key="6">
    <source>
        <dbReference type="ARBA" id="ARBA00022840"/>
    </source>
</evidence>
<comment type="subcellular location">
    <subcellularLocation>
        <location evidence="12">Cytoplasm</location>
    </subcellularLocation>
</comment>
<evidence type="ECO:0000256" key="1">
    <source>
        <dbReference type="ARBA" id="ARBA00001936"/>
    </source>
</evidence>
<protein>
    <recommendedName>
        <fullName evidence="12">D-alanine--D-alanine ligase</fullName>
        <ecNumber evidence="12">6.3.2.4</ecNumber>
    </recommendedName>
    <alternativeName>
        <fullName evidence="12">D-Ala-D-Ala ligase</fullName>
    </alternativeName>
    <alternativeName>
        <fullName evidence="12">D-alanylalanine synthetase</fullName>
    </alternativeName>
</protein>
<dbReference type="FunFam" id="3.30.470.20:FF:000008">
    <property type="entry name" value="D-alanine--D-alanine ligase"/>
    <property type="match status" value="1"/>
</dbReference>
<dbReference type="Gene3D" id="3.40.50.20">
    <property type="match status" value="1"/>
</dbReference>
<comment type="similarity">
    <text evidence="2 12">Belongs to the D-alanine--D-alanine ligase family.</text>
</comment>
<comment type="catalytic activity">
    <reaction evidence="12">
        <text>2 D-alanine + ATP = D-alanyl-D-alanine + ADP + phosphate + H(+)</text>
        <dbReference type="Rhea" id="RHEA:11224"/>
        <dbReference type="ChEBI" id="CHEBI:15378"/>
        <dbReference type="ChEBI" id="CHEBI:30616"/>
        <dbReference type="ChEBI" id="CHEBI:43474"/>
        <dbReference type="ChEBI" id="CHEBI:57416"/>
        <dbReference type="ChEBI" id="CHEBI:57822"/>
        <dbReference type="ChEBI" id="CHEBI:456216"/>
        <dbReference type="EC" id="6.3.2.4"/>
    </reaction>
</comment>
<keyword evidence="10 15" id="KW-0464">Manganese</keyword>
<keyword evidence="12" id="KW-0963">Cytoplasm</keyword>
<feature type="binding site" evidence="14">
    <location>
        <begin position="343"/>
        <end position="344"/>
    </location>
    <ligand>
        <name>ATP</name>
        <dbReference type="ChEBI" id="CHEBI:30616"/>
    </ligand>
</feature>
<comment type="cofactor">
    <cofactor evidence="1">
        <name>Mn(2+)</name>
        <dbReference type="ChEBI" id="CHEBI:29035"/>
    </cofactor>
</comment>
<dbReference type="GO" id="GO:0005524">
    <property type="term" value="F:ATP binding"/>
    <property type="evidence" value="ECO:0007669"/>
    <property type="project" value="UniProtKB-UniRule"/>
</dbReference>
<proteinExistence type="inferred from homology"/>
<keyword evidence="8 12" id="KW-0133">Cell shape</keyword>
<dbReference type="Proteomes" id="UP000186769">
    <property type="component" value="Unassembled WGS sequence"/>
</dbReference>
<evidence type="ECO:0000256" key="12">
    <source>
        <dbReference type="HAMAP-Rule" id="MF_00047"/>
    </source>
</evidence>
<evidence type="ECO:0000256" key="13">
    <source>
        <dbReference type="PIRSR" id="PIRSR039102-1"/>
    </source>
</evidence>
<dbReference type="GO" id="GO:0005829">
    <property type="term" value="C:cytosol"/>
    <property type="evidence" value="ECO:0007669"/>
    <property type="project" value="TreeGrafter"/>
</dbReference>
<dbReference type="PANTHER" id="PTHR23132:SF25">
    <property type="entry name" value="D-ALANINE--D-ALANINE LIGASE A"/>
    <property type="match status" value="1"/>
</dbReference>
<dbReference type="GO" id="GO:0009252">
    <property type="term" value="P:peptidoglycan biosynthetic process"/>
    <property type="evidence" value="ECO:0007669"/>
    <property type="project" value="UniProtKB-UniRule"/>
</dbReference>
<dbReference type="InterPro" id="IPR013815">
    <property type="entry name" value="ATP_grasp_subdomain_1"/>
</dbReference>
<reference evidence="18 19" key="1">
    <citation type="submission" date="2016-12" db="EMBL/GenBank/DDBJ databases">
        <title>Genomic comparison of strains in the 'Actinomyces naeslundii' group.</title>
        <authorList>
            <person name="Mughal S.R."/>
            <person name="Do T."/>
            <person name="Gilbert S.C."/>
            <person name="Witherden E.A."/>
            <person name="Didelot X."/>
            <person name="Beighton D."/>
        </authorList>
    </citation>
    <scope>NUCLEOTIDE SEQUENCE [LARGE SCALE GENOMIC DNA]</scope>
    <source>
        <strain evidence="18 19">G53E</strain>
    </source>
</reference>
<dbReference type="InterPro" id="IPR011127">
    <property type="entry name" value="Dala_Dala_lig_N"/>
</dbReference>
<feature type="binding site" evidence="14">
    <location>
        <begin position="204"/>
        <end position="206"/>
    </location>
    <ligand>
        <name>ATP</name>
        <dbReference type="ChEBI" id="CHEBI:30616"/>
    </ligand>
</feature>
<evidence type="ECO:0000256" key="10">
    <source>
        <dbReference type="ARBA" id="ARBA00023211"/>
    </source>
</evidence>
<dbReference type="UniPathway" id="UPA00219"/>
<name>A0A1Q8X6M1_9ACTO</name>
<dbReference type="EMBL" id="MSKW01000017">
    <property type="protein sequence ID" value="OLO75982.1"/>
    <property type="molecule type" value="Genomic_DNA"/>
</dbReference>
<dbReference type="SUPFAM" id="SSF56059">
    <property type="entry name" value="Glutathione synthetase ATP-binding domain-like"/>
    <property type="match status" value="1"/>
</dbReference>
<sequence length="388" mass="40938">MTALQETGPSVPSSDKSTVRVAVVFGGRSGEHTISCATAAGVLSAIDRDRYEVLPVGITPEGQWLLVEDDPAALELSDNRPPVTITAEGLGRGRLTAPLGGGELTVLGPTGPEILGRVDVVLPLLHGPYGEDGTIQGMLEMMGIPYVGCGVLASAAGMDKQVTKVLLGAAGIATAPHVVVGPHAWKRDPEAILEACRSLTYPLFVKPSRAGSSLGISKVERPEDLPDAIEAARAVDPKVLVESGIVGREVEVAVLQGRGDDAPRVAEPGEIAMDTSQGAGEFYDFETKYLAHDAVAMVCPARIGPEERALIMDTAARAFEAVGCEGLARVDFFLTETGEAVVNEINTMPGFTPFSMYPYMWQVSGLGYTDLVSELIELARLRSTDVNR</sequence>
<feature type="binding site" evidence="15">
    <location>
        <position position="346"/>
    </location>
    <ligand>
        <name>Mg(2+)</name>
        <dbReference type="ChEBI" id="CHEBI:18420"/>
        <label>2</label>
    </ligand>
</feature>
<evidence type="ECO:0000256" key="8">
    <source>
        <dbReference type="ARBA" id="ARBA00022960"/>
    </source>
</evidence>
<comment type="caution">
    <text evidence="18">The sequence shown here is derived from an EMBL/GenBank/DDBJ whole genome shotgun (WGS) entry which is preliminary data.</text>
</comment>
<evidence type="ECO:0000256" key="15">
    <source>
        <dbReference type="PIRSR" id="PIRSR039102-3"/>
    </source>
</evidence>
<dbReference type="InterPro" id="IPR011761">
    <property type="entry name" value="ATP-grasp"/>
</dbReference>
<evidence type="ECO:0000259" key="17">
    <source>
        <dbReference type="PROSITE" id="PS50975"/>
    </source>
</evidence>
<dbReference type="GO" id="GO:0008716">
    <property type="term" value="F:D-alanine-D-alanine ligase activity"/>
    <property type="evidence" value="ECO:0007669"/>
    <property type="project" value="UniProtKB-UniRule"/>
</dbReference>
<dbReference type="RefSeq" id="WP_075415034.1">
    <property type="nucleotide sequence ID" value="NZ_MSKW01000017.1"/>
</dbReference>
<dbReference type="EC" id="6.3.2.4" evidence="12"/>
<keyword evidence="7 15" id="KW-0460">Magnesium</keyword>
<feature type="binding site" evidence="15">
    <location>
        <position position="344"/>
    </location>
    <ligand>
        <name>Mg(2+)</name>
        <dbReference type="ChEBI" id="CHEBI:18420"/>
        <label>2</label>
    </ligand>
</feature>
<dbReference type="PROSITE" id="PS00843">
    <property type="entry name" value="DALA_DALA_LIGASE_1"/>
    <property type="match status" value="1"/>
</dbReference>
<evidence type="ECO:0000256" key="5">
    <source>
        <dbReference type="ARBA" id="ARBA00022741"/>
    </source>
</evidence>